<proteinExistence type="predicted"/>
<dbReference type="Proteomes" id="UP000192801">
    <property type="component" value="Unassembled WGS sequence"/>
</dbReference>
<dbReference type="RefSeq" id="WP_083031337.1">
    <property type="nucleotide sequence ID" value="NZ_AP022618.1"/>
</dbReference>
<dbReference type="EMBL" id="MVHS01000027">
    <property type="protein sequence ID" value="ORA69922.1"/>
    <property type="molecule type" value="Genomic_DNA"/>
</dbReference>
<gene>
    <name evidence="1" type="ORF">BST26_12470</name>
</gene>
<protein>
    <submittedName>
        <fullName evidence="1">Uncharacterized protein</fullName>
    </submittedName>
</protein>
<reference evidence="1 2" key="1">
    <citation type="submission" date="2016-12" db="EMBL/GenBank/DDBJ databases">
        <title>The new phylogeny of genus Mycobacterium.</title>
        <authorList>
            <person name="Tortoli E."/>
            <person name="Trovato A."/>
            <person name="Cirillo D.M."/>
        </authorList>
    </citation>
    <scope>NUCLEOTIDE SEQUENCE [LARGE SCALE GENOMIC DNA]</scope>
    <source>
        <strain evidence="1 2">DSM 45130</strain>
    </source>
</reference>
<comment type="caution">
    <text evidence="1">The sequence shown here is derived from an EMBL/GenBank/DDBJ whole genome shotgun (WGS) entry which is preliminary data.</text>
</comment>
<evidence type="ECO:0000313" key="1">
    <source>
        <dbReference type="EMBL" id="ORA69922.1"/>
    </source>
</evidence>
<sequence length="141" mass="15461">MFLGFWGDLTVLAAVLAVVLGAVAFRYFSRLDKRVPAPMGEQVGAHKAVLAKMRKREPLSPEEAEYATELVTDARSPMAYAIPGVLFTMGSFYIVGCMYELSAHGGHPSFRTFIGLLPMLASLNMTAQLRRVARLKSRLPA</sequence>
<accession>A0A1X0DCM3</accession>
<keyword evidence="2" id="KW-1185">Reference proteome</keyword>
<dbReference type="OrthoDB" id="4617788at2"/>
<evidence type="ECO:0000313" key="2">
    <source>
        <dbReference type="Proteomes" id="UP000192801"/>
    </source>
</evidence>
<organism evidence="1 2">
    <name type="scientific">Mycolicibacterium insubricum</name>
    <dbReference type="NCBI Taxonomy" id="444597"/>
    <lineage>
        <taxon>Bacteria</taxon>
        <taxon>Bacillati</taxon>
        <taxon>Actinomycetota</taxon>
        <taxon>Actinomycetes</taxon>
        <taxon>Mycobacteriales</taxon>
        <taxon>Mycobacteriaceae</taxon>
        <taxon>Mycolicibacterium</taxon>
    </lineage>
</organism>
<dbReference type="STRING" id="444597.BST26_12470"/>
<dbReference type="AlphaFoldDB" id="A0A1X0DCM3"/>
<name>A0A1X0DCM3_9MYCO</name>